<organism evidence="3 4">
    <name type="scientific">Aegilops tauschii subsp. strangulata</name>
    <name type="common">Goatgrass</name>
    <dbReference type="NCBI Taxonomy" id="200361"/>
    <lineage>
        <taxon>Eukaryota</taxon>
        <taxon>Viridiplantae</taxon>
        <taxon>Streptophyta</taxon>
        <taxon>Embryophyta</taxon>
        <taxon>Tracheophyta</taxon>
        <taxon>Spermatophyta</taxon>
        <taxon>Magnoliopsida</taxon>
        <taxon>Liliopsida</taxon>
        <taxon>Poales</taxon>
        <taxon>Poaceae</taxon>
        <taxon>BOP clade</taxon>
        <taxon>Pooideae</taxon>
        <taxon>Triticodae</taxon>
        <taxon>Triticeae</taxon>
        <taxon>Triticinae</taxon>
        <taxon>Aegilops</taxon>
    </lineage>
</organism>
<feature type="domain" description="DUF6598" evidence="2">
    <location>
        <begin position="195"/>
        <end position="445"/>
    </location>
</feature>
<reference evidence="4" key="2">
    <citation type="journal article" date="2017" name="Nat. Plants">
        <title>The Aegilops tauschii genome reveals multiple impacts of transposons.</title>
        <authorList>
            <person name="Zhao G."/>
            <person name="Zou C."/>
            <person name="Li K."/>
            <person name="Wang K."/>
            <person name="Li T."/>
            <person name="Gao L."/>
            <person name="Zhang X."/>
            <person name="Wang H."/>
            <person name="Yang Z."/>
            <person name="Liu X."/>
            <person name="Jiang W."/>
            <person name="Mao L."/>
            <person name="Kong X."/>
            <person name="Jiao Y."/>
            <person name="Jia J."/>
        </authorList>
    </citation>
    <scope>NUCLEOTIDE SEQUENCE [LARGE SCALE GENOMIC DNA]</scope>
    <source>
        <strain evidence="4">cv. AL8/78</strain>
    </source>
</reference>
<evidence type="ECO:0000313" key="3">
    <source>
        <dbReference type="EnsemblPlants" id="AET2Gv21201800.3"/>
    </source>
</evidence>
<reference evidence="3" key="5">
    <citation type="journal article" date="2021" name="G3 (Bethesda)">
        <title>Aegilops tauschii genome assembly Aet v5.0 features greater sequence contiguity and improved annotation.</title>
        <authorList>
            <person name="Wang L."/>
            <person name="Zhu T."/>
            <person name="Rodriguez J.C."/>
            <person name="Deal K.R."/>
            <person name="Dubcovsky J."/>
            <person name="McGuire P.E."/>
            <person name="Lux T."/>
            <person name="Spannagl M."/>
            <person name="Mayer K.F.X."/>
            <person name="Baldrich P."/>
            <person name="Meyers B.C."/>
            <person name="Huo N."/>
            <person name="Gu Y.Q."/>
            <person name="Zhou H."/>
            <person name="Devos K.M."/>
            <person name="Bennetzen J.L."/>
            <person name="Unver T."/>
            <person name="Budak H."/>
            <person name="Gulick P.J."/>
            <person name="Galiba G."/>
            <person name="Kalapos B."/>
            <person name="Nelson D.R."/>
            <person name="Li P."/>
            <person name="You F.M."/>
            <person name="Luo M.C."/>
            <person name="Dvorak J."/>
        </authorList>
    </citation>
    <scope>NUCLEOTIDE SEQUENCE [LARGE SCALE GENOMIC DNA]</scope>
    <source>
        <strain evidence="3">cv. AL8/78</strain>
    </source>
</reference>
<name>A0A453DDN4_AEGTS</name>
<dbReference type="EnsemblPlants" id="AET2Gv21201800.3">
    <property type="protein sequence ID" value="AET2Gv21201800.3"/>
    <property type="gene ID" value="AET2Gv21201800"/>
</dbReference>
<reference evidence="3" key="3">
    <citation type="journal article" date="2017" name="Nature">
        <title>Genome sequence of the progenitor of the wheat D genome Aegilops tauschii.</title>
        <authorList>
            <person name="Luo M.C."/>
            <person name="Gu Y.Q."/>
            <person name="Puiu D."/>
            <person name="Wang H."/>
            <person name="Twardziok S.O."/>
            <person name="Deal K.R."/>
            <person name="Huo N."/>
            <person name="Zhu T."/>
            <person name="Wang L."/>
            <person name="Wang Y."/>
            <person name="McGuire P.E."/>
            <person name="Liu S."/>
            <person name="Long H."/>
            <person name="Ramasamy R.K."/>
            <person name="Rodriguez J.C."/>
            <person name="Van S.L."/>
            <person name="Yuan L."/>
            <person name="Wang Z."/>
            <person name="Xia Z."/>
            <person name="Xiao L."/>
            <person name="Anderson O.D."/>
            <person name="Ouyang S."/>
            <person name="Liang Y."/>
            <person name="Zimin A.V."/>
            <person name="Pertea G."/>
            <person name="Qi P."/>
            <person name="Bennetzen J.L."/>
            <person name="Dai X."/>
            <person name="Dawson M.W."/>
            <person name="Muller H.G."/>
            <person name="Kugler K."/>
            <person name="Rivarola-Duarte L."/>
            <person name="Spannagl M."/>
            <person name="Mayer K.F.X."/>
            <person name="Lu F.H."/>
            <person name="Bevan M.W."/>
            <person name="Leroy P."/>
            <person name="Li P."/>
            <person name="You F.M."/>
            <person name="Sun Q."/>
            <person name="Liu Z."/>
            <person name="Lyons E."/>
            <person name="Wicker T."/>
            <person name="Salzberg S.L."/>
            <person name="Devos K.M."/>
            <person name="Dvorak J."/>
        </authorList>
    </citation>
    <scope>NUCLEOTIDE SEQUENCE [LARGE SCALE GENOMIC DNA]</scope>
    <source>
        <strain evidence="3">cv. AL8/78</strain>
    </source>
</reference>
<feature type="compositionally biased region" description="Basic and acidic residues" evidence="1">
    <location>
        <begin position="88"/>
        <end position="101"/>
    </location>
</feature>
<reference evidence="4" key="1">
    <citation type="journal article" date="2014" name="Science">
        <title>Ancient hybridizations among the ancestral genomes of bread wheat.</title>
        <authorList>
            <consortium name="International Wheat Genome Sequencing Consortium,"/>
            <person name="Marcussen T."/>
            <person name="Sandve S.R."/>
            <person name="Heier L."/>
            <person name="Spannagl M."/>
            <person name="Pfeifer M."/>
            <person name="Jakobsen K.S."/>
            <person name="Wulff B.B."/>
            <person name="Steuernagel B."/>
            <person name="Mayer K.F."/>
            <person name="Olsen O.A."/>
        </authorList>
    </citation>
    <scope>NUCLEOTIDE SEQUENCE [LARGE SCALE GENOMIC DNA]</scope>
    <source>
        <strain evidence="4">cv. AL8/78</strain>
    </source>
</reference>
<dbReference type="InterPro" id="IPR046533">
    <property type="entry name" value="DUF6598"/>
</dbReference>
<dbReference type="Proteomes" id="UP000015105">
    <property type="component" value="Chromosome 2D"/>
</dbReference>
<dbReference type="Gramene" id="AET2Gv21201800.3">
    <property type="protein sequence ID" value="AET2Gv21201800.3"/>
    <property type="gene ID" value="AET2Gv21201800"/>
</dbReference>
<reference evidence="3" key="4">
    <citation type="submission" date="2019-03" db="UniProtKB">
        <authorList>
            <consortium name="EnsemblPlants"/>
        </authorList>
    </citation>
    <scope>IDENTIFICATION</scope>
</reference>
<sequence length="479" mass="53844">RMTVQVSFLCDQISDLVLELLKMVPDEEPENQMLSLVKRLNRLQWITDSINNFVSEIAVRVSREQMIERARKEKEEQKRFLQQGQEVRSSDKKQEQERTLEEREINGQAVVAGGRLVTMATDRGLEAKDIEAEAVISEAAAAAGEYEEEAFARFRRDWECRQGANSFEDLTLLSPMLFTHCTPGFEPVDAVLPRTMQICSIKVTDLKYFKLPLKVYGVVAARDAVDGRRNPIFLCPRDGCQVLNEADPFLHLTGPIRAIVSEEPVDIEIQLIIKGKTASEDRALVRDAFLCDGDVGHSRDGFRTSIIEKTFCTLELCSQQLKRSVQATIFGVHVVDVKLTPFQYGVRVVCYTFSECEIEEVNVSKSRKIVLLDSKAGRKCAVKGGYLNLSRQVLSVEFCGKLKVLIQAYTPTGDIAAQGLVFVVPKTYNTSQHVCELGGFKVEFTIAWSLLVEDEEHILMNGCVDPFAPCPPMKPSFFN</sequence>
<evidence type="ECO:0000313" key="4">
    <source>
        <dbReference type="Proteomes" id="UP000015105"/>
    </source>
</evidence>
<keyword evidence="4" id="KW-1185">Reference proteome</keyword>
<dbReference type="PANTHER" id="PTHR33065:SF183">
    <property type="entry name" value="DUF6598 DOMAIN-CONTAINING PROTEIN"/>
    <property type="match status" value="1"/>
</dbReference>
<dbReference type="STRING" id="200361.A0A453DDN4"/>
<protein>
    <recommendedName>
        <fullName evidence="2">DUF6598 domain-containing protein</fullName>
    </recommendedName>
</protein>
<evidence type="ECO:0000256" key="1">
    <source>
        <dbReference type="SAM" id="MobiDB-lite"/>
    </source>
</evidence>
<proteinExistence type="predicted"/>
<dbReference type="Pfam" id="PF20241">
    <property type="entry name" value="DUF6598"/>
    <property type="match status" value="1"/>
</dbReference>
<dbReference type="AlphaFoldDB" id="A0A453DDN4"/>
<feature type="region of interest" description="Disordered" evidence="1">
    <location>
        <begin position="78"/>
        <end position="101"/>
    </location>
</feature>
<evidence type="ECO:0000259" key="2">
    <source>
        <dbReference type="Pfam" id="PF20241"/>
    </source>
</evidence>
<accession>A0A453DDN4</accession>
<dbReference type="PANTHER" id="PTHR33065">
    <property type="entry name" value="OS07G0486400 PROTEIN"/>
    <property type="match status" value="1"/>
</dbReference>